<dbReference type="InterPro" id="IPR000073">
    <property type="entry name" value="AB_hydrolase_1"/>
</dbReference>
<dbReference type="Gene3D" id="3.40.50.1820">
    <property type="entry name" value="alpha/beta hydrolase"/>
    <property type="match status" value="1"/>
</dbReference>
<dbReference type="InterPro" id="IPR029058">
    <property type="entry name" value="AB_hydrolase_fold"/>
</dbReference>
<comment type="caution">
    <text evidence="2">The sequence shown here is derived from an EMBL/GenBank/DDBJ whole genome shotgun (WGS) entry which is preliminary data.</text>
</comment>
<feature type="domain" description="AB hydrolase-1" evidence="1">
    <location>
        <begin position="55"/>
        <end position="279"/>
    </location>
</feature>
<sequence length="302" mass="32288">MNTVKIRGTVPSGAKARIGATLHLPASLSRYVSSPGAALADVLGRLPAEYREQTVIIAHGTLVTQLAYYRAAGQLVPLLDAPVLTYDRRGRMDSSAQPADYSAQTEIEDLQALLAATGASRLLGHSFGGMVALLTAAEDDRVKNVVTYDAPINLNGRLNHMWSPDADDAFAAGQTGRAWALLVNRLATAGPLSWLPVPLLTQVSRILPLSGSGREHLRLMGTCLNEMRAVVQSKPTVKTFANLPETTLITGGFSPKYFVQAAQALATAMPSVHLLRAAGYFHEGPMRGDRKLARALAEALNR</sequence>
<dbReference type="GO" id="GO:0016787">
    <property type="term" value="F:hydrolase activity"/>
    <property type="evidence" value="ECO:0007669"/>
    <property type="project" value="UniProtKB-KW"/>
</dbReference>
<gene>
    <name evidence="2" type="ORF">ACFFFR_08205</name>
</gene>
<keyword evidence="3" id="KW-1185">Reference proteome</keyword>
<dbReference type="Proteomes" id="UP001589862">
    <property type="component" value="Unassembled WGS sequence"/>
</dbReference>
<dbReference type="Pfam" id="PF12697">
    <property type="entry name" value="Abhydrolase_6"/>
    <property type="match status" value="1"/>
</dbReference>
<dbReference type="EMBL" id="JBHLUB010000030">
    <property type="protein sequence ID" value="MFC0582359.1"/>
    <property type="molecule type" value="Genomic_DNA"/>
</dbReference>
<reference evidence="2 3" key="1">
    <citation type="submission" date="2024-09" db="EMBL/GenBank/DDBJ databases">
        <authorList>
            <person name="Sun Q."/>
            <person name="Mori K."/>
        </authorList>
    </citation>
    <scope>NUCLEOTIDE SEQUENCE [LARGE SCALE GENOMIC DNA]</scope>
    <source>
        <strain evidence="2 3">NCAIM B.02604</strain>
    </source>
</reference>
<dbReference type="PANTHER" id="PTHR43194:SF2">
    <property type="entry name" value="PEROXISOMAL MEMBRANE PROTEIN LPX1"/>
    <property type="match status" value="1"/>
</dbReference>
<dbReference type="SUPFAM" id="SSF53474">
    <property type="entry name" value="alpha/beta-Hydrolases"/>
    <property type="match status" value="1"/>
</dbReference>
<evidence type="ECO:0000259" key="1">
    <source>
        <dbReference type="Pfam" id="PF12697"/>
    </source>
</evidence>
<dbReference type="RefSeq" id="WP_377459458.1">
    <property type="nucleotide sequence ID" value="NZ_JBHLUB010000030.1"/>
</dbReference>
<protein>
    <submittedName>
        <fullName evidence="2">Alpha/beta fold hydrolase</fullName>
    </submittedName>
</protein>
<dbReference type="InterPro" id="IPR050228">
    <property type="entry name" value="Carboxylesterase_BioH"/>
</dbReference>
<name>A0ABV6PB59_9MICC</name>
<organism evidence="2 3">
    <name type="scientific">Micrococcoides hystricis</name>
    <dbReference type="NCBI Taxonomy" id="1572761"/>
    <lineage>
        <taxon>Bacteria</taxon>
        <taxon>Bacillati</taxon>
        <taxon>Actinomycetota</taxon>
        <taxon>Actinomycetes</taxon>
        <taxon>Micrococcales</taxon>
        <taxon>Micrococcaceae</taxon>
        <taxon>Micrococcoides</taxon>
    </lineage>
</organism>
<evidence type="ECO:0000313" key="2">
    <source>
        <dbReference type="EMBL" id="MFC0582359.1"/>
    </source>
</evidence>
<proteinExistence type="predicted"/>
<accession>A0ABV6PB59</accession>
<evidence type="ECO:0000313" key="3">
    <source>
        <dbReference type="Proteomes" id="UP001589862"/>
    </source>
</evidence>
<keyword evidence="2" id="KW-0378">Hydrolase</keyword>
<dbReference type="PANTHER" id="PTHR43194">
    <property type="entry name" value="HYDROLASE ALPHA/BETA FOLD FAMILY"/>
    <property type="match status" value="1"/>
</dbReference>